<evidence type="ECO:0000313" key="1">
    <source>
        <dbReference type="EMBL" id="EXZ27451.1"/>
    </source>
</evidence>
<comment type="caution">
    <text evidence="1">The sequence shown here is derived from an EMBL/GenBank/DDBJ whole genome shotgun (WGS) entry which is preliminary data.</text>
</comment>
<accession>A0A016AGA4</accession>
<dbReference type="EMBL" id="JGDJ01000250">
    <property type="protein sequence ID" value="EXZ27451.1"/>
    <property type="molecule type" value="Genomic_DNA"/>
</dbReference>
<dbReference type="Pfam" id="PF13498">
    <property type="entry name" value="DUF4122"/>
    <property type="match status" value="1"/>
</dbReference>
<sequence>MEEIVYLSIRLGCTAYLLYKVWEQKKRIGKICDLLYTPRKKPEMEKGHHRNPENAADVMGATRFVYLDENAGKTVAPYMSQQLEMGSDLIGKDEDIPEDEVECKLPLEEMRMLKDEQEELDSRSPEAEAIVPAVTPADLLNVGDVLLNLDGAGSDEDKSYRAAMTLRAIRETDMFELFSSQVENKKLIEELMERYVDEEGNALPLKKERNVSKPVADWRKLV</sequence>
<dbReference type="AlphaFoldDB" id="A0A016AGA4"/>
<dbReference type="GeneID" id="60061139"/>
<evidence type="ECO:0008006" key="3">
    <source>
        <dbReference type="Google" id="ProtNLM"/>
    </source>
</evidence>
<evidence type="ECO:0000313" key="2">
    <source>
        <dbReference type="Proteomes" id="UP000022082"/>
    </source>
</evidence>
<name>A0A016AGA4_BACFG</name>
<dbReference type="PATRIC" id="fig|1339327.3.peg.3955"/>
<dbReference type="RefSeq" id="WP_005828739.1">
    <property type="nucleotide sequence ID" value="NZ_JGDJ01000250.1"/>
</dbReference>
<dbReference type="InterPro" id="IPR025190">
    <property type="entry name" value="DUF4122"/>
</dbReference>
<reference evidence="1 2" key="1">
    <citation type="submission" date="2014-02" db="EMBL/GenBank/DDBJ databases">
        <authorList>
            <person name="Sears C."/>
            <person name="Carroll K."/>
            <person name="Sack B.R."/>
            <person name="Qadri F."/>
            <person name="Myers L.L."/>
            <person name="Chung G.-T."/>
            <person name="Escheverria P."/>
            <person name="Fraser C.M."/>
            <person name="Sadzewicz L."/>
            <person name="Shefchek K.A."/>
            <person name="Tallon L."/>
            <person name="Das S.P."/>
            <person name="Daugherty S."/>
            <person name="Mongodin E.F."/>
        </authorList>
    </citation>
    <scope>NUCLEOTIDE SEQUENCE [LARGE SCALE GENOMIC DNA]</scope>
    <source>
        <strain evidence="1 2">S36L11</strain>
    </source>
</reference>
<gene>
    <name evidence="1" type="ORF">M136_3418</name>
</gene>
<protein>
    <recommendedName>
        <fullName evidence="3">DUF4122 domain-containing protein</fullName>
    </recommendedName>
</protein>
<organism evidence="1 2">
    <name type="scientific">Bacteroides fragilis str. S36L11</name>
    <dbReference type="NCBI Taxonomy" id="1339327"/>
    <lineage>
        <taxon>Bacteria</taxon>
        <taxon>Pseudomonadati</taxon>
        <taxon>Bacteroidota</taxon>
        <taxon>Bacteroidia</taxon>
        <taxon>Bacteroidales</taxon>
        <taxon>Bacteroidaceae</taxon>
        <taxon>Bacteroides</taxon>
    </lineage>
</organism>
<proteinExistence type="predicted"/>
<dbReference type="Proteomes" id="UP000022082">
    <property type="component" value="Unassembled WGS sequence"/>
</dbReference>